<dbReference type="Proteomes" id="UP001281147">
    <property type="component" value="Unassembled WGS sequence"/>
</dbReference>
<accession>A0ACC3MQN0</accession>
<reference evidence="1" key="1">
    <citation type="submission" date="2023-07" db="EMBL/GenBank/DDBJ databases">
        <title>Black Yeasts Isolated from many extreme environments.</title>
        <authorList>
            <person name="Coleine C."/>
            <person name="Stajich J.E."/>
            <person name="Selbmann L."/>
        </authorList>
    </citation>
    <scope>NUCLEOTIDE SEQUENCE</scope>
    <source>
        <strain evidence="1">CCFEE 5714</strain>
    </source>
</reference>
<name>A0ACC3MQN0_9PEZI</name>
<comment type="caution">
    <text evidence="1">The sequence shown here is derived from an EMBL/GenBank/DDBJ whole genome shotgun (WGS) entry which is preliminary data.</text>
</comment>
<sequence length="136" mass="15030">MSSTRLFQGFLRSTISVLDDKNNLRRPSPGASLLKEMEGFHPALLRVAELATDVLPLWRYTTRKPMQKLHRGRVVVIGDTVHPVKPHLGLGAISAIEDAAVLGELIKDVPISVDLDGYVSQRLDSFDKFRTGRVAA</sequence>
<evidence type="ECO:0000313" key="2">
    <source>
        <dbReference type="Proteomes" id="UP001281147"/>
    </source>
</evidence>
<organism evidence="1 2">
    <name type="scientific">Vermiconidia calcicola</name>
    <dbReference type="NCBI Taxonomy" id="1690605"/>
    <lineage>
        <taxon>Eukaryota</taxon>
        <taxon>Fungi</taxon>
        <taxon>Dikarya</taxon>
        <taxon>Ascomycota</taxon>
        <taxon>Pezizomycotina</taxon>
        <taxon>Dothideomycetes</taxon>
        <taxon>Dothideomycetidae</taxon>
        <taxon>Mycosphaerellales</taxon>
        <taxon>Extremaceae</taxon>
        <taxon>Vermiconidia</taxon>
    </lineage>
</organism>
<proteinExistence type="predicted"/>
<gene>
    <name evidence="1" type="ORF">LTR37_015504</name>
</gene>
<dbReference type="EMBL" id="JAUTXU010000174">
    <property type="protein sequence ID" value="KAK3701406.1"/>
    <property type="molecule type" value="Genomic_DNA"/>
</dbReference>
<protein>
    <submittedName>
        <fullName evidence="1">Uncharacterized protein</fullName>
    </submittedName>
</protein>
<keyword evidence="2" id="KW-1185">Reference proteome</keyword>
<evidence type="ECO:0000313" key="1">
    <source>
        <dbReference type="EMBL" id="KAK3701406.1"/>
    </source>
</evidence>